<gene>
    <name evidence="2" type="ORF">DSL64_04290</name>
</gene>
<dbReference type="RefSeq" id="WP_115829412.1">
    <property type="nucleotide sequence ID" value="NZ_QNUL01000002.1"/>
</dbReference>
<evidence type="ECO:0000313" key="2">
    <source>
        <dbReference type="EMBL" id="REA63662.1"/>
    </source>
</evidence>
<feature type="domain" description="Glycosyltransferase 2-like" evidence="1">
    <location>
        <begin position="32"/>
        <end position="177"/>
    </location>
</feature>
<keyword evidence="3" id="KW-1185">Reference proteome</keyword>
<dbReference type="GO" id="GO:0016740">
    <property type="term" value="F:transferase activity"/>
    <property type="evidence" value="ECO:0007669"/>
    <property type="project" value="UniProtKB-KW"/>
</dbReference>
<dbReference type="InterPro" id="IPR050834">
    <property type="entry name" value="Glycosyltransf_2"/>
</dbReference>
<name>A0A3D8YG51_9BACT</name>
<dbReference type="AlphaFoldDB" id="A0A3D8YG51"/>
<dbReference type="PANTHER" id="PTHR43685:SF14">
    <property type="entry name" value="GLYCOSYLTRANSFERASE 2-LIKE DOMAIN-CONTAINING PROTEIN"/>
    <property type="match status" value="1"/>
</dbReference>
<dbReference type="Proteomes" id="UP000256373">
    <property type="component" value="Unassembled WGS sequence"/>
</dbReference>
<evidence type="ECO:0000313" key="3">
    <source>
        <dbReference type="Proteomes" id="UP000256373"/>
    </source>
</evidence>
<dbReference type="EMBL" id="QNUL01000002">
    <property type="protein sequence ID" value="REA63662.1"/>
    <property type="molecule type" value="Genomic_DNA"/>
</dbReference>
<dbReference type="OrthoDB" id="114108at2"/>
<dbReference type="Pfam" id="PF00535">
    <property type="entry name" value="Glycos_transf_2"/>
    <property type="match status" value="1"/>
</dbReference>
<dbReference type="SUPFAM" id="SSF53448">
    <property type="entry name" value="Nucleotide-diphospho-sugar transferases"/>
    <property type="match status" value="1"/>
</dbReference>
<dbReference type="InterPro" id="IPR029044">
    <property type="entry name" value="Nucleotide-diphossugar_trans"/>
</dbReference>
<dbReference type="Gene3D" id="3.90.550.10">
    <property type="entry name" value="Spore Coat Polysaccharide Biosynthesis Protein SpsA, Chain A"/>
    <property type="match status" value="1"/>
</dbReference>
<comment type="caution">
    <text evidence="2">The sequence shown here is derived from an EMBL/GenBank/DDBJ whole genome shotgun (WGS) entry which is preliminary data.</text>
</comment>
<organism evidence="2 3">
    <name type="scientific">Dyadobacter luteus</name>
    <dbReference type="NCBI Taxonomy" id="2259619"/>
    <lineage>
        <taxon>Bacteria</taxon>
        <taxon>Pseudomonadati</taxon>
        <taxon>Bacteroidota</taxon>
        <taxon>Cytophagia</taxon>
        <taxon>Cytophagales</taxon>
        <taxon>Spirosomataceae</taxon>
        <taxon>Dyadobacter</taxon>
    </lineage>
</organism>
<dbReference type="InterPro" id="IPR001173">
    <property type="entry name" value="Glyco_trans_2-like"/>
</dbReference>
<proteinExistence type="predicted"/>
<dbReference type="PANTHER" id="PTHR43685">
    <property type="entry name" value="GLYCOSYLTRANSFERASE"/>
    <property type="match status" value="1"/>
</dbReference>
<reference evidence="2 3" key="1">
    <citation type="submission" date="2018-07" db="EMBL/GenBank/DDBJ databases">
        <title>Dyadobacter roseus sp. nov., isolated from rose rhizosphere soil.</title>
        <authorList>
            <person name="Chen L."/>
        </authorList>
    </citation>
    <scope>NUCLEOTIDE SEQUENCE [LARGE SCALE GENOMIC DNA]</scope>
    <source>
        <strain evidence="2 3">RS19</strain>
    </source>
</reference>
<protein>
    <submittedName>
        <fullName evidence="2">Glycosyltransferase family 2 protein</fullName>
    </submittedName>
</protein>
<accession>A0A3D8YG51</accession>
<evidence type="ECO:0000259" key="1">
    <source>
        <dbReference type="Pfam" id="PF00535"/>
    </source>
</evidence>
<keyword evidence="2" id="KW-0808">Transferase</keyword>
<sequence>MPDTLTRHARPCEADEQILFQSQAVNPALRICVILPVRDEEDNILKALEALRLQTDADGNLFAYSNYEVLMLANNCTDQSVSIARNYQIRFPDFNLHIENIILPAATAHIGTVRRMLMDAAYDRFSMINRPDGVIASTDSDSQVHASWLYQTLSEIEKGNDVVGGRILTKPEKTISRLYYLRDITYKHLVSRLEDLIDPQSNDRWPRHFQCFGASFAVTCRIYDLSGRLPVVPFLEDMAFHKSLTMVDAKIRLSPLVRVNTSSRIQGRVDFGLSIQLKQWGEMNLANHAIMVEPAGSVIARFTAKKLLRRIWAQAESENSLATVADLLHLSEDWLQSQLGEHIYFGTFWDVVENQLQMQGWLQIWPKQDICNVIPALKSEIYRIRLPLSD</sequence>